<evidence type="ECO:0000259" key="2">
    <source>
        <dbReference type="PROSITE" id="PS50126"/>
    </source>
</evidence>
<feature type="compositionally biased region" description="Polar residues" evidence="1">
    <location>
        <begin position="205"/>
        <end position="217"/>
    </location>
</feature>
<protein>
    <submittedName>
        <fullName evidence="3">RecJ-like exonuclease, contains DnaJ-type Zn finger domain</fullName>
    </submittedName>
</protein>
<dbReference type="GeneID" id="35003984"/>
<proteinExistence type="predicted"/>
<gene>
    <name evidence="3" type="ORF">SAMN05444271_10569</name>
</gene>
<dbReference type="CDD" id="cd04487">
    <property type="entry name" value="RecJ_OBF2_like"/>
    <property type="match status" value="1"/>
</dbReference>
<evidence type="ECO:0000313" key="4">
    <source>
        <dbReference type="Proteomes" id="UP000198888"/>
    </source>
</evidence>
<dbReference type="RefSeq" id="WP_089671367.1">
    <property type="nucleotide sequence ID" value="NZ_CP024845.1"/>
</dbReference>
<feature type="compositionally biased region" description="Acidic residues" evidence="1">
    <location>
        <begin position="228"/>
        <end position="237"/>
    </location>
</feature>
<evidence type="ECO:0000256" key="1">
    <source>
        <dbReference type="SAM" id="MobiDB-lite"/>
    </source>
</evidence>
<accession>A0A1H6SSW0</accession>
<dbReference type="Pfam" id="PF01336">
    <property type="entry name" value="tRNA_anti-codon"/>
    <property type="match status" value="1"/>
</dbReference>
<keyword evidence="4" id="KW-1185">Reference proteome</keyword>
<dbReference type="InterPro" id="IPR004365">
    <property type="entry name" value="NA-bd_OB_tRNA"/>
</dbReference>
<keyword evidence="3" id="KW-0540">Nuclease</keyword>
<dbReference type="OrthoDB" id="60224at2157"/>
<dbReference type="AlphaFoldDB" id="A0A1H6SSW0"/>
<name>A0A1H6SSW0_9EURY</name>
<sequence>MGSCIICDVPVDGGHVCDSHQEDVIFEFRGNHASQLIDNRFYQGTVDGYADFGVFIDLAPGVTGLLHRSELDRRLESLNWEPGDTVCVRVNNVRDNGNIDLGKSIRQSDREFRGKLILDGTDEKLAAEVDDNESEAETQTSEPEPEPEPEVETESVETDAVDEGETDDAEPESVETDEFDTGEVAVSHGPETGSETKEAVIGGETDTSTPSSNSSGGAVTVSEREAESAEADGEPVAEGYDEVSIEALADLVDERVRLDGEIVSIRQTGGPTVFELRDETGVVDCAAFVEAGVRAYPEIELGDIVRLDGEVERRRGELQVETDELVALEDEEREAVTTRLADALTDRARPDSLEPIGDHDAVDAIAEPLLDVAEAIRRAVLESRPVVIRHPATADGYVAGAAIERAVLPLVREEHARSDAEYHYIVRRPLDNAIYGMDAATKDATRMLQDRDRHDEKLPLFCFVGAASTADSADGLGLLGVYGAERIVLDSISADTDVDDVAEQVVTADEEATDLSVGALTATLAAALNTDVSDDMQHLPAVSYWEDTPEAYTAAAEDAGYDAEQVTNIREAVALEAYYQSYQDKRELITDLLFDDAGGLAGHIAEQFREKLDTELSTAQANLEGEERDGVSMAVLDTDQFSHRFDFPSTELLLDELHRAEREGEAFVTVGIGMDELYLRSTEPLDIRAVAEQAAEAAPEADVTARGVREGRIEFLAGKREAAKDAVLEAAAEQFN</sequence>
<evidence type="ECO:0000313" key="3">
    <source>
        <dbReference type="EMBL" id="SEI66682.1"/>
    </source>
</evidence>
<feature type="region of interest" description="Disordered" evidence="1">
    <location>
        <begin position="123"/>
        <end position="237"/>
    </location>
</feature>
<organism evidence="3 4">
    <name type="scientific">Halohasta litchfieldiae</name>
    <dbReference type="NCBI Taxonomy" id="1073996"/>
    <lineage>
        <taxon>Archaea</taxon>
        <taxon>Methanobacteriati</taxon>
        <taxon>Methanobacteriota</taxon>
        <taxon>Stenosarchaea group</taxon>
        <taxon>Halobacteria</taxon>
        <taxon>Halobacteriales</taxon>
        <taxon>Haloferacaceae</taxon>
        <taxon>Halohasta</taxon>
    </lineage>
</organism>
<keyword evidence="3" id="KW-0269">Exonuclease</keyword>
<feature type="domain" description="S1 motif" evidence="2">
    <location>
        <begin position="39"/>
        <end position="104"/>
    </location>
</feature>
<dbReference type="Gene3D" id="2.40.50.140">
    <property type="entry name" value="Nucleic acid-binding proteins"/>
    <property type="match status" value="1"/>
</dbReference>
<dbReference type="STRING" id="1073996.SAMN05444271_10569"/>
<dbReference type="InterPro" id="IPR038763">
    <property type="entry name" value="DHH_sf"/>
</dbReference>
<dbReference type="Gene3D" id="2.40.50.1010">
    <property type="match status" value="1"/>
</dbReference>
<keyword evidence="3" id="KW-0378">Hydrolase</keyword>
<dbReference type="Pfam" id="PF00575">
    <property type="entry name" value="S1"/>
    <property type="match status" value="1"/>
</dbReference>
<dbReference type="Proteomes" id="UP000198888">
    <property type="component" value="Unassembled WGS sequence"/>
</dbReference>
<dbReference type="PROSITE" id="PS50126">
    <property type="entry name" value="S1"/>
    <property type="match status" value="1"/>
</dbReference>
<dbReference type="KEGG" id="hae:halTADL_3218"/>
<dbReference type="InterPro" id="IPR012340">
    <property type="entry name" value="NA-bd_OB-fold"/>
</dbReference>
<reference evidence="3 4" key="1">
    <citation type="submission" date="2016-10" db="EMBL/GenBank/DDBJ databases">
        <authorList>
            <person name="de Groot N.N."/>
        </authorList>
    </citation>
    <scope>NUCLEOTIDE SEQUENCE [LARGE SCALE GENOMIC DNA]</scope>
    <source>
        <strain evidence="3 4">DSM 22187</strain>
    </source>
</reference>
<dbReference type="GO" id="GO:0004527">
    <property type="term" value="F:exonuclease activity"/>
    <property type="evidence" value="ECO:0007669"/>
    <property type="project" value="UniProtKB-KW"/>
</dbReference>
<dbReference type="SUPFAM" id="SSF50249">
    <property type="entry name" value="Nucleic acid-binding proteins"/>
    <property type="match status" value="2"/>
</dbReference>
<accession>A0A2H4Q6E1</accession>
<dbReference type="InterPro" id="IPR003029">
    <property type="entry name" value="S1_domain"/>
</dbReference>
<dbReference type="GO" id="GO:0003676">
    <property type="term" value="F:nucleic acid binding"/>
    <property type="evidence" value="ECO:0007669"/>
    <property type="project" value="InterPro"/>
</dbReference>
<dbReference type="SUPFAM" id="SSF64182">
    <property type="entry name" value="DHH phosphoesterases"/>
    <property type="match status" value="1"/>
</dbReference>
<feature type="compositionally biased region" description="Acidic residues" evidence="1">
    <location>
        <begin position="143"/>
        <end position="181"/>
    </location>
</feature>
<dbReference type="SMART" id="SM00316">
    <property type="entry name" value="S1"/>
    <property type="match status" value="1"/>
</dbReference>
<dbReference type="EMBL" id="FNYR01000005">
    <property type="protein sequence ID" value="SEI66682.1"/>
    <property type="molecule type" value="Genomic_DNA"/>
</dbReference>